<dbReference type="Gene3D" id="1.10.10.10">
    <property type="entry name" value="Winged helix-like DNA-binding domain superfamily/Winged helix DNA-binding domain"/>
    <property type="match status" value="1"/>
</dbReference>
<dbReference type="InterPro" id="IPR000524">
    <property type="entry name" value="Tscrpt_reg_HTH_GntR"/>
</dbReference>
<keyword evidence="6" id="KW-1185">Reference proteome</keyword>
<evidence type="ECO:0000313" key="6">
    <source>
        <dbReference type="Proteomes" id="UP001597059"/>
    </source>
</evidence>
<keyword evidence="2" id="KW-0238">DNA-binding</keyword>
<dbReference type="SUPFAM" id="SSF46785">
    <property type="entry name" value="Winged helix' DNA-binding domain"/>
    <property type="match status" value="1"/>
</dbReference>
<dbReference type="SMART" id="SM00895">
    <property type="entry name" value="FCD"/>
    <property type="match status" value="1"/>
</dbReference>
<dbReference type="InterPro" id="IPR036390">
    <property type="entry name" value="WH_DNA-bd_sf"/>
</dbReference>
<dbReference type="Proteomes" id="UP001597059">
    <property type="component" value="Unassembled WGS sequence"/>
</dbReference>
<gene>
    <name evidence="5" type="ORF">ACFQ45_10220</name>
</gene>
<evidence type="ECO:0000259" key="4">
    <source>
        <dbReference type="PROSITE" id="PS50949"/>
    </source>
</evidence>
<evidence type="ECO:0000256" key="2">
    <source>
        <dbReference type="ARBA" id="ARBA00023125"/>
    </source>
</evidence>
<dbReference type="EMBL" id="JBHTMN010000011">
    <property type="protein sequence ID" value="MFD1383745.1"/>
    <property type="molecule type" value="Genomic_DNA"/>
</dbReference>
<organism evidence="5 6">
    <name type="scientific">Rhodanobacter aciditrophus</name>
    <dbReference type="NCBI Taxonomy" id="1623218"/>
    <lineage>
        <taxon>Bacteria</taxon>
        <taxon>Pseudomonadati</taxon>
        <taxon>Pseudomonadota</taxon>
        <taxon>Gammaproteobacteria</taxon>
        <taxon>Lysobacterales</taxon>
        <taxon>Rhodanobacteraceae</taxon>
        <taxon>Rhodanobacter</taxon>
    </lineage>
</organism>
<dbReference type="Pfam" id="PF07729">
    <property type="entry name" value="FCD"/>
    <property type="match status" value="1"/>
</dbReference>
<proteinExistence type="predicted"/>
<keyword evidence="1" id="KW-0805">Transcription regulation</keyword>
<evidence type="ECO:0000256" key="1">
    <source>
        <dbReference type="ARBA" id="ARBA00023015"/>
    </source>
</evidence>
<accession>A0ABW4B302</accession>
<dbReference type="SUPFAM" id="SSF48008">
    <property type="entry name" value="GntR ligand-binding domain-like"/>
    <property type="match status" value="1"/>
</dbReference>
<evidence type="ECO:0000313" key="5">
    <source>
        <dbReference type="EMBL" id="MFD1383745.1"/>
    </source>
</evidence>
<reference evidence="6" key="1">
    <citation type="journal article" date="2019" name="Int. J. Syst. Evol. Microbiol.">
        <title>The Global Catalogue of Microorganisms (GCM) 10K type strain sequencing project: providing services to taxonomists for standard genome sequencing and annotation.</title>
        <authorList>
            <consortium name="The Broad Institute Genomics Platform"/>
            <consortium name="The Broad Institute Genome Sequencing Center for Infectious Disease"/>
            <person name="Wu L."/>
            <person name="Ma J."/>
        </authorList>
    </citation>
    <scope>NUCLEOTIDE SEQUENCE [LARGE SCALE GENOMIC DNA]</scope>
    <source>
        <strain evidence="6">JCM 30774</strain>
    </source>
</reference>
<evidence type="ECO:0000256" key="3">
    <source>
        <dbReference type="ARBA" id="ARBA00023163"/>
    </source>
</evidence>
<dbReference type="InterPro" id="IPR011711">
    <property type="entry name" value="GntR_C"/>
</dbReference>
<dbReference type="PANTHER" id="PTHR43537:SF41">
    <property type="entry name" value="TRANSCRIPTIONAL REGULATORY PROTEIN"/>
    <property type="match status" value="1"/>
</dbReference>
<dbReference type="Pfam" id="PF00392">
    <property type="entry name" value="GntR"/>
    <property type="match status" value="1"/>
</dbReference>
<dbReference type="PANTHER" id="PTHR43537">
    <property type="entry name" value="TRANSCRIPTIONAL REGULATOR, GNTR FAMILY"/>
    <property type="match status" value="1"/>
</dbReference>
<dbReference type="SMART" id="SM00345">
    <property type="entry name" value="HTH_GNTR"/>
    <property type="match status" value="1"/>
</dbReference>
<dbReference type="InterPro" id="IPR036388">
    <property type="entry name" value="WH-like_DNA-bd_sf"/>
</dbReference>
<sequence>MSEISLLDQIKTDIVSGSLERGRPLRQLELSERYGVSRIPIRDAISILRNQGWLVPHGKAGSMIPELCWHEAEDLYQMRSILESRLLEFAFDRLTFETLGRARDINHQLNSDTLSLIERGQLNWEFHATLYQAANRPTLFNVVSGLNEQVRRYLGFQYGPLKYKDVSQTEHDTLLRFLEQKDKQGATELLKHHIEAAGTQLVRYLKSTTNN</sequence>
<feature type="domain" description="HTH gntR-type" evidence="4">
    <location>
        <begin position="1"/>
        <end position="67"/>
    </location>
</feature>
<dbReference type="PROSITE" id="PS50949">
    <property type="entry name" value="HTH_GNTR"/>
    <property type="match status" value="1"/>
</dbReference>
<dbReference type="InterPro" id="IPR008920">
    <property type="entry name" value="TF_FadR/GntR_C"/>
</dbReference>
<name>A0ABW4B302_9GAMM</name>
<protein>
    <submittedName>
        <fullName evidence="5">GntR family transcriptional regulator</fullName>
    </submittedName>
</protein>
<comment type="caution">
    <text evidence="5">The sequence shown here is derived from an EMBL/GenBank/DDBJ whole genome shotgun (WGS) entry which is preliminary data.</text>
</comment>
<dbReference type="Gene3D" id="1.20.120.530">
    <property type="entry name" value="GntR ligand-binding domain-like"/>
    <property type="match status" value="1"/>
</dbReference>
<dbReference type="RefSeq" id="WP_377367303.1">
    <property type="nucleotide sequence ID" value="NZ_JBHTMN010000011.1"/>
</dbReference>
<keyword evidence="3" id="KW-0804">Transcription</keyword>